<dbReference type="AlphaFoldDB" id="A0AAD1SYG0"/>
<dbReference type="SMART" id="SM00355">
    <property type="entry name" value="ZnF_C2H2"/>
    <property type="match status" value="2"/>
</dbReference>
<proteinExistence type="predicted"/>
<dbReference type="Pfam" id="PF00651">
    <property type="entry name" value="BTB"/>
    <property type="match status" value="1"/>
</dbReference>
<dbReference type="InterPro" id="IPR000210">
    <property type="entry name" value="BTB/POZ_dom"/>
</dbReference>
<feature type="domain" description="C2H2-type" evidence="10">
    <location>
        <begin position="430"/>
        <end position="457"/>
    </location>
</feature>
<evidence type="ECO:0000313" key="11">
    <source>
        <dbReference type="EMBL" id="CAH2314595.1"/>
    </source>
</evidence>
<evidence type="ECO:0000256" key="6">
    <source>
        <dbReference type="ARBA" id="ARBA00023242"/>
    </source>
</evidence>
<dbReference type="Proteomes" id="UP001295444">
    <property type="component" value="Chromosome 09"/>
</dbReference>
<feature type="region of interest" description="Disordered" evidence="8">
    <location>
        <begin position="234"/>
        <end position="253"/>
    </location>
</feature>
<feature type="domain" description="C2H2-type" evidence="10">
    <location>
        <begin position="403"/>
        <end position="430"/>
    </location>
</feature>
<dbReference type="Gene3D" id="3.30.710.10">
    <property type="entry name" value="Potassium Channel Kv1.1, Chain A"/>
    <property type="match status" value="1"/>
</dbReference>
<dbReference type="PROSITE" id="PS50157">
    <property type="entry name" value="ZINC_FINGER_C2H2_2"/>
    <property type="match status" value="2"/>
</dbReference>
<evidence type="ECO:0000259" key="9">
    <source>
        <dbReference type="PROSITE" id="PS50097"/>
    </source>
</evidence>
<dbReference type="Gene3D" id="3.30.160.60">
    <property type="entry name" value="Classic Zinc Finger"/>
    <property type="match status" value="1"/>
</dbReference>
<sequence>MFGHVPLLGLGLADICPRCSPGLQCVCPAVGFPGLDHVRPFPGCGLGLIESEAAGKPTATMPGCENIQLDFPHYSSVLLDTLNKQRLEGKFCDLSVHVQGRVFRAHKTVLAASSPYFHDKLLLNDTSCLVLPNVIQPDAFENLLHLIYSGRLCLDMESLPSHLLVASGLQMWQVVDRCSELLKEREPRSQQSWSSRASESQSPSSSFQPPRDDPAPPVPLSLGCSDDEEVIKVRVSEEEEEEEEEDDSNSGRNVLEEVIPAGCSYSIPSSSSPGSPKVFYIKQERAEEDNFLKGFEVTEVQPDYSTELSFVLPPTSSSSDVSLCLPRKMHGVSDPQSYTLSKPVDLHGNEIIAHALQAQTVHAPVKLVAAPDGKKFGCLCGKRFAVKPKRDRHIMLTFSLRPFGCSVCNKKFKLKHHLTEHMKTHGGNLYSCEDCGRKFRVESCFQKHKEVCKGQRWAGACWTYK</sequence>
<feature type="compositionally biased region" description="Acidic residues" evidence="8">
    <location>
        <begin position="237"/>
        <end position="248"/>
    </location>
</feature>
<evidence type="ECO:0000256" key="4">
    <source>
        <dbReference type="ARBA" id="ARBA00022771"/>
    </source>
</evidence>
<dbReference type="GO" id="GO:0005634">
    <property type="term" value="C:nucleus"/>
    <property type="evidence" value="ECO:0007669"/>
    <property type="project" value="UniProtKB-SubCell"/>
</dbReference>
<dbReference type="PANTHER" id="PTHR46105">
    <property type="entry name" value="AGAP004733-PA"/>
    <property type="match status" value="1"/>
</dbReference>
<evidence type="ECO:0000256" key="1">
    <source>
        <dbReference type="ARBA" id="ARBA00004123"/>
    </source>
</evidence>
<keyword evidence="4 7" id="KW-0863">Zinc-finger</keyword>
<dbReference type="EMBL" id="OW240920">
    <property type="protein sequence ID" value="CAH2314595.1"/>
    <property type="molecule type" value="Genomic_DNA"/>
</dbReference>
<dbReference type="InterPro" id="IPR011333">
    <property type="entry name" value="SKP1/BTB/POZ_sf"/>
</dbReference>
<feature type="domain" description="BTB" evidence="9">
    <location>
        <begin position="92"/>
        <end position="156"/>
    </location>
</feature>
<dbReference type="Pfam" id="PF00096">
    <property type="entry name" value="zf-C2H2"/>
    <property type="match status" value="2"/>
</dbReference>
<keyword evidence="2" id="KW-0479">Metal-binding</keyword>
<evidence type="ECO:0000313" key="12">
    <source>
        <dbReference type="Proteomes" id="UP001295444"/>
    </source>
</evidence>
<evidence type="ECO:0000256" key="3">
    <source>
        <dbReference type="ARBA" id="ARBA00022737"/>
    </source>
</evidence>
<dbReference type="GO" id="GO:0000981">
    <property type="term" value="F:DNA-binding transcription factor activity, RNA polymerase II-specific"/>
    <property type="evidence" value="ECO:0007669"/>
    <property type="project" value="TreeGrafter"/>
</dbReference>
<gene>
    <name evidence="11" type="ORF">PECUL_23A004888</name>
</gene>
<keyword evidence="6" id="KW-0539">Nucleus</keyword>
<name>A0AAD1SYG0_PELCU</name>
<reference evidence="11" key="1">
    <citation type="submission" date="2022-03" db="EMBL/GenBank/DDBJ databases">
        <authorList>
            <person name="Alioto T."/>
            <person name="Alioto T."/>
            <person name="Gomez Garrido J."/>
        </authorList>
    </citation>
    <scope>NUCLEOTIDE SEQUENCE</scope>
</reference>
<dbReference type="GO" id="GO:0008270">
    <property type="term" value="F:zinc ion binding"/>
    <property type="evidence" value="ECO:0007669"/>
    <property type="project" value="UniProtKB-KW"/>
</dbReference>
<evidence type="ECO:0000259" key="10">
    <source>
        <dbReference type="PROSITE" id="PS50157"/>
    </source>
</evidence>
<organism evidence="11 12">
    <name type="scientific">Pelobates cultripes</name>
    <name type="common">Western spadefoot toad</name>
    <dbReference type="NCBI Taxonomy" id="61616"/>
    <lineage>
        <taxon>Eukaryota</taxon>
        <taxon>Metazoa</taxon>
        <taxon>Chordata</taxon>
        <taxon>Craniata</taxon>
        <taxon>Vertebrata</taxon>
        <taxon>Euteleostomi</taxon>
        <taxon>Amphibia</taxon>
        <taxon>Batrachia</taxon>
        <taxon>Anura</taxon>
        <taxon>Pelobatoidea</taxon>
        <taxon>Pelobatidae</taxon>
        <taxon>Pelobates</taxon>
    </lineage>
</organism>
<evidence type="ECO:0000256" key="5">
    <source>
        <dbReference type="ARBA" id="ARBA00022833"/>
    </source>
</evidence>
<dbReference type="InterPro" id="IPR050457">
    <property type="entry name" value="ZnFinger_BTB_dom_contain"/>
</dbReference>
<evidence type="ECO:0000256" key="7">
    <source>
        <dbReference type="PROSITE-ProRule" id="PRU00042"/>
    </source>
</evidence>
<dbReference type="PROSITE" id="PS00028">
    <property type="entry name" value="ZINC_FINGER_C2H2_1"/>
    <property type="match status" value="1"/>
</dbReference>
<dbReference type="PROSITE" id="PS50097">
    <property type="entry name" value="BTB"/>
    <property type="match status" value="1"/>
</dbReference>
<dbReference type="FunFam" id="3.30.160.60:FF:000145">
    <property type="entry name" value="Zinc finger protein 574"/>
    <property type="match status" value="1"/>
</dbReference>
<keyword evidence="3" id="KW-0677">Repeat</keyword>
<dbReference type="InterPro" id="IPR013087">
    <property type="entry name" value="Znf_C2H2_type"/>
</dbReference>
<dbReference type="SUPFAM" id="SSF54695">
    <property type="entry name" value="POZ domain"/>
    <property type="match status" value="1"/>
</dbReference>
<dbReference type="CDD" id="cd18200">
    <property type="entry name" value="BTB_POZ_ZBTB9"/>
    <property type="match status" value="1"/>
</dbReference>
<dbReference type="SUPFAM" id="SSF57667">
    <property type="entry name" value="beta-beta-alpha zinc fingers"/>
    <property type="match status" value="1"/>
</dbReference>
<comment type="subcellular location">
    <subcellularLocation>
        <location evidence="1">Nucleus</location>
    </subcellularLocation>
</comment>
<keyword evidence="12" id="KW-1185">Reference proteome</keyword>
<dbReference type="InterPro" id="IPR036236">
    <property type="entry name" value="Znf_C2H2_sf"/>
</dbReference>
<dbReference type="GO" id="GO:0000978">
    <property type="term" value="F:RNA polymerase II cis-regulatory region sequence-specific DNA binding"/>
    <property type="evidence" value="ECO:0007669"/>
    <property type="project" value="TreeGrafter"/>
</dbReference>
<accession>A0AAD1SYG0</accession>
<evidence type="ECO:0000256" key="8">
    <source>
        <dbReference type="SAM" id="MobiDB-lite"/>
    </source>
</evidence>
<keyword evidence="5" id="KW-0862">Zinc</keyword>
<dbReference type="PANTHER" id="PTHR46105:SF13">
    <property type="entry name" value="ZINC FINGER AND BTB DOMAIN-CONTAINING PROTEIN 9"/>
    <property type="match status" value="1"/>
</dbReference>
<protein>
    <submittedName>
        <fullName evidence="11">Zinc finger and BTB domain-containing 9</fullName>
    </submittedName>
</protein>
<feature type="region of interest" description="Disordered" evidence="8">
    <location>
        <begin position="185"/>
        <end position="223"/>
    </location>
</feature>
<feature type="compositionally biased region" description="Low complexity" evidence="8">
    <location>
        <begin position="189"/>
        <end position="209"/>
    </location>
</feature>
<dbReference type="SMART" id="SM00225">
    <property type="entry name" value="BTB"/>
    <property type="match status" value="1"/>
</dbReference>
<evidence type="ECO:0000256" key="2">
    <source>
        <dbReference type="ARBA" id="ARBA00022723"/>
    </source>
</evidence>